<feature type="transmembrane region" description="Helical" evidence="1">
    <location>
        <begin position="215"/>
        <end position="238"/>
    </location>
</feature>
<accession>A0A1A9A3K1</accession>
<evidence type="ECO:0008006" key="4">
    <source>
        <dbReference type="Google" id="ProtNLM"/>
    </source>
</evidence>
<evidence type="ECO:0000313" key="2">
    <source>
        <dbReference type="EMBL" id="SBT51029.1"/>
    </source>
</evidence>
<dbReference type="AlphaFoldDB" id="A0A1A9A3K1"/>
<gene>
    <name evidence="2" type="ORF">GA0070611_4991</name>
</gene>
<dbReference type="RefSeq" id="WP_091668937.1">
    <property type="nucleotide sequence ID" value="NZ_LT594323.1"/>
</dbReference>
<dbReference type="EMBL" id="LT594323">
    <property type="protein sequence ID" value="SBT51029.1"/>
    <property type="molecule type" value="Genomic_DNA"/>
</dbReference>
<keyword evidence="1" id="KW-1133">Transmembrane helix</keyword>
<protein>
    <recommendedName>
        <fullName evidence="4">Peptide zinc metalloprotease protein</fullName>
    </recommendedName>
</protein>
<keyword evidence="3" id="KW-1185">Reference proteome</keyword>
<dbReference type="PATRIC" id="fig|261654.4.peg.5060"/>
<feature type="transmembrane region" description="Helical" evidence="1">
    <location>
        <begin position="253"/>
        <end position="274"/>
    </location>
</feature>
<sequence length="406" mass="44060">MTTLDLAPLVSRAATLVVGRDGEECVIGRAELGRYLAVPEPGAVFVEALRSGASLAAATAAASEAAGEEVDGEDFILTLAEEGLLDDVDPATSTGRQRAIRWIEGVRPETAARLFGRVAWAGYLAAALFSVGVLVGRPELRPTFEAAWFLADPVLSLLWSGVVLMVLDALHEMWHWLAARAIGVPAVFRVSYRSLFLVFETDVSQIATVPRRRRYGVFLAGMAFEGVVLAVALALRLLYRADLAGVPPWLDRVAAMVVLGVCFSLAWQCGAVFLRSDMYAVLANALRCHNLYRATWLTVKDRLVGLRAGEADEFAAVDPYERRVAGRFAVGYLVGMLGVTWMFLQLTAPALLAMAVWLVHNLAEGDVGSATFWECVAAVGYLVALYGLPPLLALRERRLRREGRLA</sequence>
<dbReference type="OrthoDB" id="4515621at2"/>
<feature type="transmembrane region" description="Helical" evidence="1">
    <location>
        <begin position="147"/>
        <end position="167"/>
    </location>
</feature>
<proteinExistence type="predicted"/>
<feature type="transmembrane region" description="Helical" evidence="1">
    <location>
        <begin position="371"/>
        <end position="394"/>
    </location>
</feature>
<feature type="transmembrane region" description="Helical" evidence="1">
    <location>
        <begin position="114"/>
        <end position="135"/>
    </location>
</feature>
<dbReference type="STRING" id="261654.GA0070611_4991"/>
<evidence type="ECO:0000313" key="3">
    <source>
        <dbReference type="Proteomes" id="UP000199385"/>
    </source>
</evidence>
<reference evidence="3" key="1">
    <citation type="submission" date="2016-06" db="EMBL/GenBank/DDBJ databases">
        <authorList>
            <person name="Varghese N."/>
            <person name="Submissions Spin"/>
        </authorList>
    </citation>
    <scope>NUCLEOTIDE SEQUENCE [LARGE SCALE GENOMIC DNA]</scope>
    <source>
        <strain evidence="3">DSM 44815</strain>
    </source>
</reference>
<keyword evidence="1" id="KW-0812">Transmembrane</keyword>
<dbReference type="Proteomes" id="UP000199385">
    <property type="component" value="Chromosome I"/>
</dbReference>
<organism evidence="2 3">
    <name type="scientific">Micromonospora auratinigra</name>
    <dbReference type="NCBI Taxonomy" id="261654"/>
    <lineage>
        <taxon>Bacteria</taxon>
        <taxon>Bacillati</taxon>
        <taxon>Actinomycetota</taxon>
        <taxon>Actinomycetes</taxon>
        <taxon>Micromonosporales</taxon>
        <taxon>Micromonosporaceae</taxon>
        <taxon>Micromonospora</taxon>
    </lineage>
</organism>
<name>A0A1A9A3K1_9ACTN</name>
<feature type="transmembrane region" description="Helical" evidence="1">
    <location>
        <begin position="330"/>
        <end position="359"/>
    </location>
</feature>
<evidence type="ECO:0000256" key="1">
    <source>
        <dbReference type="SAM" id="Phobius"/>
    </source>
</evidence>
<keyword evidence="1" id="KW-0472">Membrane</keyword>